<evidence type="ECO:0000313" key="2">
    <source>
        <dbReference type="EMBL" id="RSH92476.1"/>
    </source>
</evidence>
<feature type="region of interest" description="Disordered" evidence="1">
    <location>
        <begin position="1"/>
        <end position="112"/>
    </location>
</feature>
<sequence>MAKDERSVARRGMTRWSDKPLPPIAGERAPGDERRSDATSIDVESGWLILSSGDSEGFRKEDKDFGRMGDVDPKVDENKGAWVRHEGAPRGGVCTRAGPDGGGPSPVSRPGNALREMAEDVVERAKTVGIRAGDSHGRSGIEHKGGSTRAHRQRLMVKGAFGETIHRELELEKSNGA</sequence>
<name>A0A427YN27_9TREE</name>
<dbReference type="Proteomes" id="UP000279259">
    <property type="component" value="Unassembled WGS sequence"/>
</dbReference>
<keyword evidence="3" id="KW-1185">Reference proteome</keyword>
<evidence type="ECO:0000256" key="1">
    <source>
        <dbReference type="SAM" id="MobiDB-lite"/>
    </source>
</evidence>
<dbReference type="AlphaFoldDB" id="A0A427YN27"/>
<protein>
    <submittedName>
        <fullName evidence="2">Uncharacterized protein</fullName>
    </submittedName>
</protein>
<feature type="compositionally biased region" description="Basic and acidic residues" evidence="1">
    <location>
        <begin position="133"/>
        <end position="145"/>
    </location>
</feature>
<reference evidence="2 3" key="1">
    <citation type="submission" date="2018-11" db="EMBL/GenBank/DDBJ databases">
        <title>Genome sequence of Saitozyma podzolica DSM 27192.</title>
        <authorList>
            <person name="Aliyu H."/>
            <person name="Gorte O."/>
            <person name="Ochsenreither K."/>
        </authorList>
    </citation>
    <scope>NUCLEOTIDE SEQUENCE [LARGE SCALE GENOMIC DNA]</scope>
    <source>
        <strain evidence="2 3">DSM 27192</strain>
    </source>
</reference>
<accession>A0A427YN27</accession>
<dbReference type="EMBL" id="RSCD01000006">
    <property type="protein sequence ID" value="RSH92476.1"/>
    <property type="molecule type" value="Genomic_DNA"/>
</dbReference>
<proteinExistence type="predicted"/>
<evidence type="ECO:0000313" key="3">
    <source>
        <dbReference type="Proteomes" id="UP000279259"/>
    </source>
</evidence>
<feature type="compositionally biased region" description="Basic and acidic residues" evidence="1">
    <location>
        <begin position="56"/>
        <end position="88"/>
    </location>
</feature>
<feature type="region of interest" description="Disordered" evidence="1">
    <location>
        <begin position="128"/>
        <end position="151"/>
    </location>
</feature>
<gene>
    <name evidence="2" type="ORF">EHS25_008892</name>
</gene>
<organism evidence="2 3">
    <name type="scientific">Saitozyma podzolica</name>
    <dbReference type="NCBI Taxonomy" id="1890683"/>
    <lineage>
        <taxon>Eukaryota</taxon>
        <taxon>Fungi</taxon>
        <taxon>Dikarya</taxon>
        <taxon>Basidiomycota</taxon>
        <taxon>Agaricomycotina</taxon>
        <taxon>Tremellomycetes</taxon>
        <taxon>Tremellales</taxon>
        <taxon>Trimorphomycetaceae</taxon>
        <taxon>Saitozyma</taxon>
    </lineage>
</organism>
<comment type="caution">
    <text evidence="2">The sequence shown here is derived from an EMBL/GenBank/DDBJ whole genome shotgun (WGS) entry which is preliminary data.</text>
</comment>